<dbReference type="GO" id="GO:0003676">
    <property type="term" value="F:nucleic acid binding"/>
    <property type="evidence" value="ECO:0007669"/>
    <property type="project" value="InterPro"/>
</dbReference>
<keyword evidence="6" id="KW-0255">Endonuclease</keyword>
<dbReference type="SUPFAM" id="SSF53098">
    <property type="entry name" value="Ribonuclease H-like"/>
    <property type="match status" value="1"/>
</dbReference>
<evidence type="ECO:0000256" key="2">
    <source>
        <dbReference type="ARBA" id="ARBA00005300"/>
    </source>
</evidence>
<comment type="similarity">
    <text evidence="2">Belongs to the RNase H family.</text>
</comment>
<evidence type="ECO:0000256" key="6">
    <source>
        <dbReference type="ARBA" id="ARBA00022759"/>
    </source>
</evidence>
<dbReference type="Pfam" id="PF00075">
    <property type="entry name" value="RNase_H"/>
    <property type="match status" value="1"/>
</dbReference>
<dbReference type="InterPro" id="IPR012337">
    <property type="entry name" value="RNaseH-like_sf"/>
</dbReference>
<comment type="catalytic activity">
    <reaction evidence="1">
        <text>Endonucleolytic cleavage to 5'-phosphomonoester.</text>
        <dbReference type="EC" id="3.1.26.4"/>
    </reaction>
</comment>
<dbReference type="GO" id="GO:0004523">
    <property type="term" value="F:RNA-DNA hybrid ribonuclease activity"/>
    <property type="evidence" value="ECO:0007669"/>
    <property type="project" value="UniProtKB-EC"/>
</dbReference>
<comment type="caution">
    <text evidence="9">The sequence shown here is derived from an EMBL/GenBank/DDBJ whole genome shotgun (WGS) entry which is preliminary data.</text>
</comment>
<feature type="domain" description="RNase H type-1" evidence="8">
    <location>
        <begin position="1"/>
        <end position="127"/>
    </location>
</feature>
<reference evidence="9 10" key="1">
    <citation type="journal article" date="2019" name="Sci. Rep.">
        <title>Orb-weaving spider Araneus ventricosus genome elucidates the spidroin gene catalogue.</title>
        <authorList>
            <person name="Kono N."/>
            <person name="Nakamura H."/>
            <person name="Ohtoshi R."/>
            <person name="Moran D.A.P."/>
            <person name="Shinohara A."/>
            <person name="Yoshida Y."/>
            <person name="Fujiwara M."/>
            <person name="Mori M."/>
            <person name="Tomita M."/>
            <person name="Arakawa K."/>
        </authorList>
    </citation>
    <scope>NUCLEOTIDE SEQUENCE [LARGE SCALE GENOMIC DNA]</scope>
</reference>
<evidence type="ECO:0000256" key="1">
    <source>
        <dbReference type="ARBA" id="ARBA00000077"/>
    </source>
</evidence>
<dbReference type="PANTHER" id="PTHR10642">
    <property type="entry name" value="RIBONUCLEASE H1"/>
    <property type="match status" value="1"/>
</dbReference>
<evidence type="ECO:0000259" key="8">
    <source>
        <dbReference type="PROSITE" id="PS50879"/>
    </source>
</evidence>
<accession>A0A4Y2RHY9</accession>
<protein>
    <recommendedName>
        <fullName evidence="3">ribonuclease H</fullName>
        <ecNumber evidence="3">3.1.26.4</ecNumber>
    </recommendedName>
</protein>
<dbReference type="AlphaFoldDB" id="A0A4Y2RHY9"/>
<dbReference type="Proteomes" id="UP000499080">
    <property type="component" value="Unassembled WGS sequence"/>
</dbReference>
<dbReference type="InterPro" id="IPR036397">
    <property type="entry name" value="RNaseH_sf"/>
</dbReference>
<evidence type="ECO:0000256" key="3">
    <source>
        <dbReference type="ARBA" id="ARBA00012180"/>
    </source>
</evidence>
<keyword evidence="10" id="KW-1185">Reference proteome</keyword>
<evidence type="ECO:0000313" key="9">
    <source>
        <dbReference type="EMBL" id="GBN75407.1"/>
    </source>
</evidence>
<dbReference type="EMBL" id="BGPR01017199">
    <property type="protein sequence ID" value="GBN75407.1"/>
    <property type="molecule type" value="Genomic_DNA"/>
</dbReference>
<keyword evidence="5" id="KW-0479">Metal-binding</keyword>
<evidence type="ECO:0000313" key="10">
    <source>
        <dbReference type="Proteomes" id="UP000499080"/>
    </source>
</evidence>
<evidence type="ECO:0000256" key="5">
    <source>
        <dbReference type="ARBA" id="ARBA00022723"/>
    </source>
</evidence>
<keyword evidence="4" id="KW-0540">Nuclease</keyword>
<dbReference type="GO" id="GO:0043137">
    <property type="term" value="P:DNA replication, removal of RNA primer"/>
    <property type="evidence" value="ECO:0007669"/>
    <property type="project" value="TreeGrafter"/>
</dbReference>
<dbReference type="InterPro" id="IPR050092">
    <property type="entry name" value="RNase_H"/>
</dbReference>
<evidence type="ECO:0000256" key="4">
    <source>
        <dbReference type="ARBA" id="ARBA00022722"/>
    </source>
</evidence>
<sequence>MTEDHIFTDGSKIGNRVGAAFVHHANKQEITKSQHRLADHNTVYMAEVFALHEVIDYILDHELNGVKIVSDSRSALMTVESLSDREFIWQIKERLKDKEDIKLMWARAHKGEMGNERADLLAKEASNGDLIDVQFTYSKVQIRNINNKKLTENWQCRCMQSKNEKFDKVNLPRN</sequence>
<evidence type="ECO:0000256" key="7">
    <source>
        <dbReference type="ARBA" id="ARBA00022801"/>
    </source>
</evidence>
<dbReference type="EC" id="3.1.26.4" evidence="3"/>
<dbReference type="Gene3D" id="3.30.420.10">
    <property type="entry name" value="Ribonuclease H-like superfamily/Ribonuclease H"/>
    <property type="match status" value="1"/>
</dbReference>
<dbReference type="InterPro" id="IPR002156">
    <property type="entry name" value="RNaseH_domain"/>
</dbReference>
<gene>
    <name evidence="9" type="ORF">AVEN_195045_1</name>
</gene>
<dbReference type="PROSITE" id="PS50879">
    <property type="entry name" value="RNASE_H_1"/>
    <property type="match status" value="1"/>
</dbReference>
<dbReference type="CDD" id="cd09276">
    <property type="entry name" value="Rnase_HI_RT_non_LTR"/>
    <property type="match status" value="1"/>
</dbReference>
<name>A0A4Y2RHY9_ARAVE</name>
<dbReference type="PANTHER" id="PTHR10642:SF26">
    <property type="entry name" value="RIBONUCLEASE H1"/>
    <property type="match status" value="1"/>
</dbReference>
<dbReference type="OrthoDB" id="8063979at2759"/>
<organism evidence="9 10">
    <name type="scientific">Araneus ventricosus</name>
    <name type="common">Orbweaver spider</name>
    <name type="synonym">Epeira ventricosa</name>
    <dbReference type="NCBI Taxonomy" id="182803"/>
    <lineage>
        <taxon>Eukaryota</taxon>
        <taxon>Metazoa</taxon>
        <taxon>Ecdysozoa</taxon>
        <taxon>Arthropoda</taxon>
        <taxon>Chelicerata</taxon>
        <taxon>Arachnida</taxon>
        <taxon>Araneae</taxon>
        <taxon>Araneomorphae</taxon>
        <taxon>Entelegynae</taxon>
        <taxon>Araneoidea</taxon>
        <taxon>Araneidae</taxon>
        <taxon>Araneus</taxon>
    </lineage>
</organism>
<proteinExistence type="inferred from homology"/>
<dbReference type="GO" id="GO:0046872">
    <property type="term" value="F:metal ion binding"/>
    <property type="evidence" value="ECO:0007669"/>
    <property type="project" value="UniProtKB-KW"/>
</dbReference>
<keyword evidence="7" id="KW-0378">Hydrolase</keyword>